<evidence type="ECO:0000256" key="1">
    <source>
        <dbReference type="ARBA" id="ARBA00004123"/>
    </source>
</evidence>
<evidence type="ECO:0000313" key="12">
    <source>
        <dbReference type="EMBL" id="KAL0276606.1"/>
    </source>
</evidence>
<feature type="domain" description="C2H2-type" evidence="10">
    <location>
        <begin position="460"/>
        <end position="482"/>
    </location>
</feature>
<dbReference type="GO" id="GO:0000981">
    <property type="term" value="F:DNA-binding transcription factor activity, RNA polymerase II-specific"/>
    <property type="evidence" value="ECO:0007669"/>
    <property type="project" value="TreeGrafter"/>
</dbReference>
<gene>
    <name evidence="12" type="ORF">PYX00_004150</name>
</gene>
<feature type="domain" description="C2H2-type" evidence="10">
    <location>
        <begin position="568"/>
        <end position="596"/>
    </location>
</feature>
<dbReference type="GO" id="GO:0000978">
    <property type="term" value="F:RNA polymerase II cis-regulatory region sequence-specific DNA binding"/>
    <property type="evidence" value="ECO:0007669"/>
    <property type="project" value="TreeGrafter"/>
</dbReference>
<feature type="domain" description="C2H2-type" evidence="10">
    <location>
        <begin position="540"/>
        <end position="567"/>
    </location>
</feature>
<feature type="region of interest" description="Disordered" evidence="9">
    <location>
        <begin position="376"/>
        <end position="400"/>
    </location>
</feature>
<feature type="domain" description="C2H2-type" evidence="10">
    <location>
        <begin position="597"/>
        <end position="624"/>
    </location>
</feature>
<comment type="caution">
    <text evidence="12">The sequence shown here is derived from an EMBL/GenBank/DDBJ whole genome shotgun (WGS) entry which is preliminary data.</text>
</comment>
<dbReference type="InterPro" id="IPR012934">
    <property type="entry name" value="Znf_AD"/>
</dbReference>
<protein>
    <submittedName>
        <fullName evidence="12">Uncharacterized protein</fullName>
    </submittedName>
</protein>
<sequence>MSLEDPYEGQKFPSFEELRKYLEEYGKRNFFKFWIRSSHTISSLKSRSPKKINPELKYVCMKFACIFGGEKIRCRGSGIRKSTTYRNLGCPCMINAVVGEDGNHVKLETVVLDHNHALCKSLYDSLKNSKNKIRALQSEVKMNKDYLLRQSVISNDVSNRTDNSESITSMSELETQPDTNNESGCVSDKDTNVVDNVVKGGEPSYIKGFFKKVQEKYGNNIKILVVNKEESEDVKTVAETGVSSDVNDEEEDDIDIKQACDEYQHLRVTAEKEICRLCLSTSNKVSPIFKPSLPLESTVLSFKIMSCASIEVSNNDDLPCNICSICEEILEIAYNFRMRCENSDSILRKVYASNRFIDISGITKSSKKDNSYSKEVKDALSVDEPSEQLTEPVGNGEFTSIVKDEKEPDLEYSKSQGSGTGNDLFEKIGETCPICGNTFGNIIDLVQHMREHSDIENLILTCNFCGVIFTTVKSLLDHMNEHLFGVHNDWTTKIFACTQCDLNFLTVEEAKSHEETHAPKDIESYTVEVQTEKTSTGNGYVCSICGKILKSKDRFQSHRNTHEGLRPHVCLECGRGFADRKNMHQHYDIVHLRKAEHECPICHKKFYAPTKMKSHLTMHYGVKPFSCDVCGKSFRLRMNMVKHKKTHSNERPHKCDKCNAAFIDKNLLTRHSYVHGGVRPYACPFCGHRFTLRFNLKKHMASGKCNKKSKGKELGSEYFEDWTAMTAAQSDVNVTEKKCIVNCEPNGESDFPGESETIRMDILQDYEEKQ</sequence>
<dbReference type="PROSITE" id="PS50157">
    <property type="entry name" value="ZINC_FINGER_C2H2_2"/>
    <property type="match status" value="9"/>
</dbReference>
<keyword evidence="4 7" id="KW-0863">Zinc-finger</keyword>
<evidence type="ECO:0000256" key="3">
    <source>
        <dbReference type="ARBA" id="ARBA00022737"/>
    </source>
</evidence>
<dbReference type="EMBL" id="JARGDH010000002">
    <property type="protein sequence ID" value="KAL0276606.1"/>
    <property type="molecule type" value="Genomic_DNA"/>
</dbReference>
<feature type="domain" description="C2H2-type" evidence="10">
    <location>
        <begin position="681"/>
        <end position="709"/>
    </location>
</feature>
<dbReference type="GO" id="GO:0008270">
    <property type="term" value="F:zinc ion binding"/>
    <property type="evidence" value="ECO:0007669"/>
    <property type="project" value="UniProtKB-UniRule"/>
</dbReference>
<dbReference type="SMART" id="SM00355">
    <property type="entry name" value="ZnF_C2H2"/>
    <property type="match status" value="9"/>
</dbReference>
<dbReference type="Pfam" id="PF21599">
    <property type="entry name" value="ZSWIM3_N"/>
    <property type="match status" value="1"/>
</dbReference>
<dbReference type="GO" id="GO:0005634">
    <property type="term" value="C:nucleus"/>
    <property type="evidence" value="ECO:0007669"/>
    <property type="project" value="UniProtKB-SubCell"/>
</dbReference>
<feature type="domain" description="C2H2-type" evidence="10">
    <location>
        <begin position="653"/>
        <end position="680"/>
    </location>
</feature>
<comment type="subcellular location">
    <subcellularLocation>
        <location evidence="1">Nucleus</location>
    </subcellularLocation>
</comment>
<evidence type="ECO:0000256" key="9">
    <source>
        <dbReference type="SAM" id="MobiDB-lite"/>
    </source>
</evidence>
<dbReference type="PANTHER" id="PTHR23226:SF417">
    <property type="entry name" value="FINGER PROTEIN, PUTATIVE-RELATED"/>
    <property type="match status" value="1"/>
</dbReference>
<reference evidence="12" key="1">
    <citation type="journal article" date="2024" name="Gigascience">
        <title>Chromosome-level genome of the poultry shaft louse Menopon gallinae provides insight into the host-switching and adaptive evolution of parasitic lice.</title>
        <authorList>
            <person name="Xu Y."/>
            <person name="Ma L."/>
            <person name="Liu S."/>
            <person name="Liang Y."/>
            <person name="Liu Q."/>
            <person name="He Z."/>
            <person name="Tian L."/>
            <person name="Duan Y."/>
            <person name="Cai W."/>
            <person name="Li H."/>
            <person name="Song F."/>
        </authorList>
    </citation>
    <scope>NUCLEOTIDE SEQUENCE</scope>
    <source>
        <strain evidence="12">Cailab_2023a</strain>
    </source>
</reference>
<dbReference type="FunFam" id="3.30.160.60:FF:000100">
    <property type="entry name" value="Zinc finger 45-like"/>
    <property type="match status" value="1"/>
</dbReference>
<dbReference type="SUPFAM" id="SSF57716">
    <property type="entry name" value="Glucocorticoid receptor-like (DNA-binding domain)"/>
    <property type="match status" value="1"/>
</dbReference>
<evidence type="ECO:0000256" key="2">
    <source>
        <dbReference type="ARBA" id="ARBA00022723"/>
    </source>
</evidence>
<dbReference type="Gene3D" id="3.30.160.60">
    <property type="entry name" value="Classic Zinc Finger"/>
    <property type="match status" value="6"/>
</dbReference>
<feature type="binding site" evidence="8">
    <location>
        <position position="278"/>
    </location>
    <ligand>
        <name>Zn(2+)</name>
        <dbReference type="ChEBI" id="CHEBI:29105"/>
    </ligand>
</feature>
<keyword evidence="2 8" id="KW-0479">Metal-binding</keyword>
<feature type="domain" description="C2H2-type" evidence="10">
    <location>
        <begin position="625"/>
        <end position="652"/>
    </location>
</feature>
<feature type="compositionally biased region" description="Polar residues" evidence="9">
    <location>
        <begin position="158"/>
        <end position="184"/>
    </location>
</feature>
<dbReference type="AlphaFoldDB" id="A0AAW2I410"/>
<evidence type="ECO:0000256" key="7">
    <source>
        <dbReference type="PROSITE-ProRule" id="PRU00042"/>
    </source>
</evidence>
<feature type="region of interest" description="Disordered" evidence="9">
    <location>
        <begin position="158"/>
        <end position="187"/>
    </location>
</feature>
<dbReference type="Pfam" id="PF07776">
    <property type="entry name" value="zf-AD"/>
    <property type="match status" value="1"/>
</dbReference>
<feature type="domain" description="C2H2-type" evidence="10">
    <location>
        <begin position="495"/>
        <end position="522"/>
    </location>
</feature>
<evidence type="ECO:0000256" key="8">
    <source>
        <dbReference type="PROSITE-ProRule" id="PRU01263"/>
    </source>
</evidence>
<organism evidence="12">
    <name type="scientific">Menopon gallinae</name>
    <name type="common">poultry shaft louse</name>
    <dbReference type="NCBI Taxonomy" id="328185"/>
    <lineage>
        <taxon>Eukaryota</taxon>
        <taxon>Metazoa</taxon>
        <taxon>Ecdysozoa</taxon>
        <taxon>Arthropoda</taxon>
        <taxon>Hexapoda</taxon>
        <taxon>Insecta</taxon>
        <taxon>Pterygota</taxon>
        <taxon>Neoptera</taxon>
        <taxon>Paraneoptera</taxon>
        <taxon>Psocodea</taxon>
        <taxon>Troctomorpha</taxon>
        <taxon>Phthiraptera</taxon>
        <taxon>Amblycera</taxon>
        <taxon>Menoponidae</taxon>
        <taxon>Menopon</taxon>
    </lineage>
</organism>
<dbReference type="PROSITE" id="PS00028">
    <property type="entry name" value="ZINC_FINGER_C2H2_1"/>
    <property type="match status" value="8"/>
</dbReference>
<dbReference type="PANTHER" id="PTHR23226">
    <property type="entry name" value="ZINC FINGER AND SCAN DOMAIN-CONTAINING"/>
    <property type="match status" value="1"/>
</dbReference>
<evidence type="ECO:0000259" key="11">
    <source>
        <dbReference type="PROSITE" id="PS51915"/>
    </source>
</evidence>
<evidence type="ECO:0000256" key="4">
    <source>
        <dbReference type="ARBA" id="ARBA00022771"/>
    </source>
</evidence>
<accession>A0AAW2I410</accession>
<evidence type="ECO:0000256" key="6">
    <source>
        <dbReference type="ARBA" id="ARBA00023242"/>
    </source>
</evidence>
<feature type="domain" description="C2H2-type" evidence="10">
    <location>
        <begin position="430"/>
        <end position="457"/>
    </location>
</feature>
<keyword evidence="3" id="KW-0677">Repeat</keyword>
<keyword evidence="5 8" id="KW-0862">Zinc</keyword>
<evidence type="ECO:0000259" key="10">
    <source>
        <dbReference type="PROSITE" id="PS50157"/>
    </source>
</evidence>
<dbReference type="SMART" id="SM00868">
    <property type="entry name" value="zf-AD"/>
    <property type="match status" value="1"/>
</dbReference>
<feature type="binding site" evidence="8">
    <location>
        <position position="326"/>
    </location>
    <ligand>
        <name>Zn(2+)</name>
        <dbReference type="ChEBI" id="CHEBI:29105"/>
    </ligand>
</feature>
<feature type="binding site" evidence="8">
    <location>
        <position position="275"/>
    </location>
    <ligand>
        <name>Zn(2+)</name>
        <dbReference type="ChEBI" id="CHEBI:29105"/>
    </ligand>
</feature>
<dbReference type="Pfam" id="PF00096">
    <property type="entry name" value="zf-C2H2"/>
    <property type="match status" value="3"/>
</dbReference>
<dbReference type="FunFam" id="3.30.160.60:FF:001840">
    <property type="entry name" value="Paternally-expressed gene 3 protein"/>
    <property type="match status" value="1"/>
</dbReference>
<dbReference type="InterPro" id="IPR048325">
    <property type="entry name" value="ZSWIM3_N"/>
</dbReference>
<name>A0AAW2I410_9NEOP</name>
<dbReference type="Gene3D" id="3.40.1800.20">
    <property type="match status" value="1"/>
</dbReference>
<dbReference type="PROSITE" id="PS51915">
    <property type="entry name" value="ZAD"/>
    <property type="match status" value="1"/>
</dbReference>
<dbReference type="InterPro" id="IPR013087">
    <property type="entry name" value="Znf_C2H2_type"/>
</dbReference>
<dbReference type="SUPFAM" id="SSF57667">
    <property type="entry name" value="beta-beta-alpha zinc fingers"/>
    <property type="match status" value="4"/>
</dbReference>
<proteinExistence type="predicted"/>
<keyword evidence="6" id="KW-0539">Nucleus</keyword>
<feature type="binding site" evidence="8">
    <location>
        <position position="323"/>
    </location>
    <ligand>
        <name>Zn(2+)</name>
        <dbReference type="ChEBI" id="CHEBI:29105"/>
    </ligand>
</feature>
<feature type="domain" description="ZAD" evidence="11">
    <location>
        <begin position="273"/>
        <end position="350"/>
    </location>
</feature>
<dbReference type="InterPro" id="IPR036236">
    <property type="entry name" value="Znf_C2H2_sf"/>
</dbReference>
<dbReference type="Pfam" id="PF13912">
    <property type="entry name" value="zf-C2H2_6"/>
    <property type="match status" value="1"/>
</dbReference>
<evidence type="ECO:0000256" key="5">
    <source>
        <dbReference type="ARBA" id="ARBA00022833"/>
    </source>
</evidence>